<dbReference type="PANTHER" id="PTHR12128">
    <property type="entry name" value="DIHYDRODIPICOLINATE SYNTHASE"/>
    <property type="match status" value="1"/>
</dbReference>
<evidence type="ECO:0000256" key="9">
    <source>
        <dbReference type="ARBA" id="ARBA00032879"/>
    </source>
</evidence>
<evidence type="ECO:0000256" key="10">
    <source>
        <dbReference type="ARBA" id="ARBA00033610"/>
    </source>
</evidence>
<comment type="catalytic activity">
    <reaction evidence="10">
        <text>(4R)-4-hydroxy-2-oxoglutarate = glyoxylate + pyruvate</text>
        <dbReference type="Rhea" id="RHEA:30687"/>
        <dbReference type="ChEBI" id="CHEBI:15361"/>
        <dbReference type="ChEBI" id="CHEBI:36655"/>
        <dbReference type="ChEBI" id="CHEBI:62213"/>
        <dbReference type="EC" id="4.1.3.16"/>
    </reaction>
</comment>
<evidence type="ECO:0000256" key="11">
    <source>
        <dbReference type="ARBA" id="ARBA00033613"/>
    </source>
</evidence>
<dbReference type="GeneTree" id="ENSGT00530000063604"/>
<dbReference type="GO" id="GO:0008840">
    <property type="term" value="F:4-hydroxy-tetrahydrodipicolinate synthase activity"/>
    <property type="evidence" value="ECO:0007669"/>
    <property type="project" value="TreeGrafter"/>
</dbReference>
<name>A0AAQ4PFJ3_GASAC</name>
<dbReference type="CDD" id="cd00408">
    <property type="entry name" value="DHDPS-like"/>
    <property type="match status" value="1"/>
</dbReference>
<dbReference type="Gene3D" id="3.20.20.70">
    <property type="entry name" value="Aldolase class I"/>
    <property type="match status" value="1"/>
</dbReference>
<dbReference type="RefSeq" id="XP_040025134.1">
    <property type="nucleotide sequence ID" value="XM_040169200.1"/>
</dbReference>
<evidence type="ECO:0000256" key="1">
    <source>
        <dbReference type="ARBA" id="ARBA00002577"/>
    </source>
</evidence>
<evidence type="ECO:0000256" key="8">
    <source>
        <dbReference type="ARBA" id="ARBA00030874"/>
    </source>
</evidence>
<evidence type="ECO:0000256" key="6">
    <source>
        <dbReference type="ARBA" id="ARBA00023239"/>
    </source>
</evidence>
<reference evidence="12" key="3">
    <citation type="submission" date="2025-09" db="UniProtKB">
        <authorList>
            <consortium name="Ensembl"/>
        </authorList>
    </citation>
    <scope>IDENTIFICATION</scope>
</reference>
<dbReference type="PROSITE" id="PS00666">
    <property type="entry name" value="DHDPS_2"/>
    <property type="match status" value="1"/>
</dbReference>
<comment type="similarity">
    <text evidence="2">Belongs to the DapA family.</text>
</comment>
<reference evidence="12 13" key="1">
    <citation type="journal article" date="2021" name="G3 (Bethesda)">
        <title>Improved contiguity of the threespine stickleback genome using long-read sequencing.</title>
        <authorList>
            <person name="Nath S."/>
            <person name="Shaw D.E."/>
            <person name="White M.A."/>
        </authorList>
    </citation>
    <scope>NUCLEOTIDE SEQUENCE [LARGE SCALE GENOMIC DNA]</scope>
    <source>
        <strain evidence="12 13">Lake Benthic</strain>
    </source>
</reference>
<evidence type="ECO:0000256" key="2">
    <source>
        <dbReference type="ARBA" id="ARBA00007592"/>
    </source>
</evidence>
<evidence type="ECO:0000256" key="7">
    <source>
        <dbReference type="ARBA" id="ARBA00023270"/>
    </source>
</evidence>
<protein>
    <recommendedName>
        <fullName evidence="5">4-hydroxy-2-oxoglutarate aldolase, mitochondrial</fullName>
        <ecNumber evidence="4">4.1.3.16</ecNumber>
    </recommendedName>
    <alternativeName>
        <fullName evidence="9">Dihydrodipicolinate synthase-like</fullName>
    </alternativeName>
    <alternativeName>
        <fullName evidence="8">Probable 2-keto-4-hydroxyglutarate aldolase</fullName>
    </alternativeName>
</protein>
<comment type="function">
    <text evidence="1">Catalyzes the final step in the metabolic pathway of hydroxyproline.</text>
</comment>
<evidence type="ECO:0000256" key="5">
    <source>
        <dbReference type="ARBA" id="ARBA00018425"/>
    </source>
</evidence>
<dbReference type="GO" id="GO:0009436">
    <property type="term" value="P:glyoxylate catabolic process"/>
    <property type="evidence" value="ECO:0007669"/>
    <property type="project" value="TreeGrafter"/>
</dbReference>
<dbReference type="PANTHER" id="PTHR12128:SF66">
    <property type="entry name" value="4-HYDROXY-2-OXOGLUTARATE ALDOLASE, MITOCHONDRIAL"/>
    <property type="match status" value="1"/>
</dbReference>
<dbReference type="AlphaFoldDB" id="A0AAQ4PFJ3"/>
<dbReference type="Ensembl" id="ENSGACT00000087000.1">
    <property type="protein sequence ID" value="ENSGACP00000037542.1"/>
    <property type="gene ID" value="ENSGACG00000037229.1"/>
</dbReference>
<reference evidence="12" key="2">
    <citation type="submission" date="2025-08" db="UniProtKB">
        <authorList>
            <consortium name="Ensembl"/>
        </authorList>
    </citation>
    <scope>IDENTIFICATION</scope>
</reference>
<keyword evidence="6" id="KW-0456">Lyase</keyword>
<dbReference type="CTD" id="112817"/>
<dbReference type="InterPro" id="IPR002220">
    <property type="entry name" value="DapA-like"/>
</dbReference>
<dbReference type="GO" id="GO:0008700">
    <property type="term" value="F:(R,S)-4-hydroxy-2-oxoglutarate aldolase activity"/>
    <property type="evidence" value="ECO:0007669"/>
    <property type="project" value="UniProtKB-EC"/>
</dbReference>
<dbReference type="InterPro" id="IPR013785">
    <property type="entry name" value="Aldolase_TIM"/>
</dbReference>
<dbReference type="SMART" id="SM01130">
    <property type="entry name" value="DHDPS"/>
    <property type="match status" value="1"/>
</dbReference>
<evidence type="ECO:0000313" key="13">
    <source>
        <dbReference type="Proteomes" id="UP000007635"/>
    </source>
</evidence>
<evidence type="ECO:0000256" key="3">
    <source>
        <dbReference type="ARBA" id="ARBA00011881"/>
    </source>
</evidence>
<dbReference type="SUPFAM" id="SSF51569">
    <property type="entry name" value="Aldolase"/>
    <property type="match status" value="1"/>
</dbReference>
<dbReference type="KEGG" id="gat:120813082"/>
<organism evidence="12 13">
    <name type="scientific">Gasterosteus aculeatus aculeatus</name>
    <name type="common">three-spined stickleback</name>
    <dbReference type="NCBI Taxonomy" id="481459"/>
    <lineage>
        <taxon>Eukaryota</taxon>
        <taxon>Metazoa</taxon>
        <taxon>Chordata</taxon>
        <taxon>Craniata</taxon>
        <taxon>Vertebrata</taxon>
        <taxon>Euteleostomi</taxon>
        <taxon>Actinopterygii</taxon>
        <taxon>Neopterygii</taxon>
        <taxon>Teleostei</taxon>
        <taxon>Neoteleostei</taxon>
        <taxon>Acanthomorphata</taxon>
        <taxon>Eupercaria</taxon>
        <taxon>Perciformes</taxon>
        <taxon>Cottioidei</taxon>
        <taxon>Gasterosteales</taxon>
        <taxon>Gasterosteidae</taxon>
        <taxon>Gasterosteus</taxon>
    </lineage>
</organism>
<dbReference type="Proteomes" id="UP000007635">
    <property type="component" value="Unassembled WGS sequence"/>
</dbReference>
<evidence type="ECO:0000313" key="12">
    <source>
        <dbReference type="Ensembl" id="ENSGACP00000037542.1"/>
    </source>
</evidence>
<dbReference type="Pfam" id="PF00701">
    <property type="entry name" value="DHDPS"/>
    <property type="match status" value="1"/>
</dbReference>
<dbReference type="PRINTS" id="PR00146">
    <property type="entry name" value="DHPICSNTHASE"/>
</dbReference>
<sequence length="298" mass="32688">MLCVPVRRGLGPLCRAGPLSAWTRPQSRSAARGPDLSGIYPPIATPFTPGEDVDYRKLEENLRKYAEIPFRGLVVQGSNGEYPYLTEEERVEVVETVRRSLPTDKLLMAGSGCESTRATLRLTEKMAAAGADVALVVTPCFYKGKMDGAALTQHFTKVADGSPVPVVLYSVPANTGLELPLDAVVHLAQHPNILGIKDSGGDVSHVIRLNQHLPPVVWFPERCRLHLRERNQSADQSMRSRLCVCVCVWSRVAAEEEEPELVPPAVCGKRLREAARMDSRFGRAAVFVHSLGERAAWA</sequence>
<dbReference type="GeneID" id="120813082"/>
<evidence type="ECO:0000256" key="4">
    <source>
        <dbReference type="ARBA" id="ARBA00012215"/>
    </source>
</evidence>
<dbReference type="EC" id="4.1.3.16" evidence="4"/>
<dbReference type="InterPro" id="IPR020625">
    <property type="entry name" value="Schiff_base-form_aldolases_AS"/>
</dbReference>
<comment type="subunit">
    <text evidence="3">Homotetramer.</text>
</comment>
<proteinExistence type="inferred from homology"/>
<accession>A0AAQ4PFJ3</accession>
<keyword evidence="7" id="KW-0704">Schiff base</keyword>
<dbReference type="GO" id="GO:0005739">
    <property type="term" value="C:mitochondrion"/>
    <property type="evidence" value="ECO:0007669"/>
    <property type="project" value="TreeGrafter"/>
</dbReference>
<keyword evidence="13" id="KW-1185">Reference proteome</keyword>
<comment type="catalytic activity">
    <reaction evidence="11">
        <text>(4S)-4-hydroxy-2-oxoglutarate = glyoxylate + pyruvate</text>
        <dbReference type="Rhea" id="RHEA:35639"/>
        <dbReference type="ChEBI" id="CHEBI:15361"/>
        <dbReference type="ChEBI" id="CHEBI:36655"/>
        <dbReference type="ChEBI" id="CHEBI:71685"/>
        <dbReference type="EC" id="4.1.3.16"/>
    </reaction>
</comment>